<keyword evidence="2" id="KW-0645">Protease</keyword>
<dbReference type="Proteomes" id="UP000461585">
    <property type="component" value="Unassembled WGS sequence"/>
</dbReference>
<keyword evidence="10" id="KW-1185">Reference proteome</keyword>
<evidence type="ECO:0000313" key="10">
    <source>
        <dbReference type="Proteomes" id="UP000461585"/>
    </source>
</evidence>
<dbReference type="InterPro" id="IPR046778">
    <property type="entry name" value="UPF0758_N"/>
</dbReference>
<dbReference type="CDD" id="cd08071">
    <property type="entry name" value="MPN_DUF2466"/>
    <property type="match status" value="1"/>
</dbReference>
<reference evidence="9 10" key="1">
    <citation type="submission" date="2020-01" db="EMBL/GenBank/DDBJ databases">
        <title>Anaeroalcalibacter tamaniensis gen. nov., sp. nov., moderately halophilic strictly anaerobic fermenter bacterium from mud volcano of Taman peninsula.</title>
        <authorList>
            <person name="Frolova A."/>
            <person name="Merkel A.Y."/>
            <person name="Slobodkin A.I."/>
        </authorList>
    </citation>
    <scope>NUCLEOTIDE SEQUENCE [LARGE SCALE GENOMIC DNA]</scope>
    <source>
        <strain evidence="9 10">F-3ap</strain>
    </source>
</reference>
<dbReference type="EMBL" id="JAAEEH010000024">
    <property type="protein sequence ID" value="NDL67951.1"/>
    <property type="molecule type" value="Genomic_DNA"/>
</dbReference>
<dbReference type="InterPro" id="IPR025657">
    <property type="entry name" value="RadC_JAB"/>
</dbReference>
<keyword evidence="6" id="KW-0482">Metalloprotease</keyword>
<evidence type="ECO:0000256" key="4">
    <source>
        <dbReference type="ARBA" id="ARBA00022801"/>
    </source>
</evidence>
<dbReference type="AlphaFoldDB" id="A0A7X5KMG1"/>
<gene>
    <name evidence="9" type="ORF">GXN74_09380</name>
</gene>
<dbReference type="GO" id="GO:0046872">
    <property type="term" value="F:metal ion binding"/>
    <property type="evidence" value="ECO:0007669"/>
    <property type="project" value="UniProtKB-KW"/>
</dbReference>
<dbReference type="PROSITE" id="PS01302">
    <property type="entry name" value="UPF0758"/>
    <property type="match status" value="1"/>
</dbReference>
<evidence type="ECO:0000259" key="8">
    <source>
        <dbReference type="PROSITE" id="PS50249"/>
    </source>
</evidence>
<evidence type="ECO:0000256" key="5">
    <source>
        <dbReference type="ARBA" id="ARBA00022833"/>
    </source>
</evidence>
<organism evidence="9 10">
    <name type="scientific">Anaerotalea alkaliphila</name>
    <dbReference type="NCBI Taxonomy" id="2662126"/>
    <lineage>
        <taxon>Bacteria</taxon>
        <taxon>Bacillati</taxon>
        <taxon>Bacillota</taxon>
        <taxon>Clostridia</taxon>
        <taxon>Eubacteriales</taxon>
        <taxon>Anaerotalea</taxon>
    </lineage>
</organism>
<accession>A0A7X5KMG1</accession>
<dbReference type="GO" id="GO:0006508">
    <property type="term" value="P:proteolysis"/>
    <property type="evidence" value="ECO:0007669"/>
    <property type="project" value="UniProtKB-KW"/>
</dbReference>
<proteinExistence type="inferred from homology"/>
<comment type="similarity">
    <text evidence="1 7">Belongs to the UPF0758 family.</text>
</comment>
<dbReference type="InterPro" id="IPR037518">
    <property type="entry name" value="MPN"/>
</dbReference>
<keyword evidence="4" id="KW-0378">Hydrolase</keyword>
<dbReference type="InterPro" id="IPR020891">
    <property type="entry name" value="UPF0758_CS"/>
</dbReference>
<feature type="domain" description="MPN" evidence="8">
    <location>
        <begin position="113"/>
        <end position="235"/>
    </location>
</feature>
<dbReference type="Pfam" id="PF04002">
    <property type="entry name" value="RadC"/>
    <property type="match status" value="1"/>
</dbReference>
<comment type="caution">
    <text evidence="9">The sequence shown here is derived from an EMBL/GenBank/DDBJ whole genome shotgun (WGS) entry which is preliminary data.</text>
</comment>
<dbReference type="InterPro" id="IPR001405">
    <property type="entry name" value="UPF0758"/>
</dbReference>
<dbReference type="Pfam" id="PF20582">
    <property type="entry name" value="UPF0758_N"/>
    <property type="match status" value="1"/>
</dbReference>
<evidence type="ECO:0000256" key="1">
    <source>
        <dbReference type="ARBA" id="ARBA00010243"/>
    </source>
</evidence>
<evidence type="ECO:0000256" key="3">
    <source>
        <dbReference type="ARBA" id="ARBA00022723"/>
    </source>
</evidence>
<sequence length="235" mass="25910">MGKSGVGVGGTTIKEMPFSERPYEKLEQYGPQVLSDAELLAIIIRSGTRNDPSVSVARQILQLNPRGLGGIHQLTLEELKEIDGIGRVKSIQIKAIAELSKRLSKLHAMDKVRINSPSTVANIYMEEMRYLEQEHLKIVMLDTKNQITGDSLLSIGTVNASLVNPREVFIHALKQSAVQIILVHNHPSGDPEPSREDIAITNRVKEAGELLGIHLLDHLVIGDGSYISLKERNLC</sequence>
<dbReference type="GO" id="GO:0008237">
    <property type="term" value="F:metallopeptidase activity"/>
    <property type="evidence" value="ECO:0007669"/>
    <property type="project" value="UniProtKB-KW"/>
</dbReference>
<protein>
    <submittedName>
        <fullName evidence="9">JAB domain-containing protein</fullName>
    </submittedName>
</protein>
<evidence type="ECO:0000256" key="2">
    <source>
        <dbReference type="ARBA" id="ARBA00022670"/>
    </source>
</evidence>
<dbReference type="RefSeq" id="WP_162370673.1">
    <property type="nucleotide sequence ID" value="NZ_JAAEEH010000024.1"/>
</dbReference>
<dbReference type="NCBIfam" id="NF000642">
    <property type="entry name" value="PRK00024.1"/>
    <property type="match status" value="1"/>
</dbReference>
<evidence type="ECO:0000313" key="9">
    <source>
        <dbReference type="EMBL" id="NDL67951.1"/>
    </source>
</evidence>
<dbReference type="NCBIfam" id="TIGR00608">
    <property type="entry name" value="radc"/>
    <property type="match status" value="1"/>
</dbReference>
<keyword evidence="5" id="KW-0862">Zinc</keyword>
<dbReference type="PROSITE" id="PS50249">
    <property type="entry name" value="MPN"/>
    <property type="match status" value="1"/>
</dbReference>
<dbReference type="PANTHER" id="PTHR30471">
    <property type="entry name" value="DNA REPAIR PROTEIN RADC"/>
    <property type="match status" value="1"/>
</dbReference>
<evidence type="ECO:0000256" key="6">
    <source>
        <dbReference type="ARBA" id="ARBA00023049"/>
    </source>
</evidence>
<dbReference type="PANTHER" id="PTHR30471:SF3">
    <property type="entry name" value="UPF0758 PROTEIN YEES-RELATED"/>
    <property type="match status" value="1"/>
</dbReference>
<evidence type="ECO:0000256" key="7">
    <source>
        <dbReference type="RuleBase" id="RU003797"/>
    </source>
</evidence>
<name>A0A7X5KMG1_9FIRM</name>
<keyword evidence="3" id="KW-0479">Metal-binding</keyword>
<dbReference type="Gene3D" id="3.40.140.10">
    <property type="entry name" value="Cytidine Deaminase, domain 2"/>
    <property type="match status" value="1"/>
</dbReference>